<feature type="region of interest" description="Disordered" evidence="11">
    <location>
        <begin position="173"/>
        <end position="222"/>
    </location>
</feature>
<name>A0A1D3D599_9EIME</name>
<comment type="caution">
    <text evidence="15">The sequence shown here is derived from an EMBL/GenBank/DDBJ whole genome shotgun (WGS) entry which is preliminary data.</text>
</comment>
<keyword evidence="6" id="KW-0479">Metal-binding</keyword>
<dbReference type="PROSITE" id="PS50939">
    <property type="entry name" value="CYTOCHROME_B561"/>
    <property type="match status" value="1"/>
</dbReference>
<reference evidence="15 16" key="1">
    <citation type="journal article" date="2016" name="BMC Genomics">
        <title>Comparative genomics reveals Cyclospora cayetanensis possesses coccidia-like metabolism and invasion components but unique surface antigens.</title>
        <authorList>
            <person name="Liu S."/>
            <person name="Wang L."/>
            <person name="Zheng H."/>
            <person name="Xu Z."/>
            <person name="Roellig D.M."/>
            <person name="Li N."/>
            <person name="Frace M.A."/>
            <person name="Tang K."/>
            <person name="Arrowood M.J."/>
            <person name="Moss D.M."/>
            <person name="Zhang L."/>
            <person name="Feng Y."/>
            <person name="Xiao L."/>
        </authorList>
    </citation>
    <scope>NUCLEOTIDE SEQUENCE [LARGE SCALE GENOMIC DNA]</scope>
    <source>
        <strain evidence="15 16">CHN_HEN01</strain>
    </source>
</reference>
<evidence type="ECO:0000256" key="1">
    <source>
        <dbReference type="ARBA" id="ARBA00001970"/>
    </source>
</evidence>
<comment type="subcellular location">
    <subcellularLocation>
        <location evidence="2">Membrane</location>
        <topology evidence="2">Multi-pass membrane protein</topology>
    </subcellularLocation>
</comment>
<evidence type="ECO:0000256" key="11">
    <source>
        <dbReference type="SAM" id="MobiDB-lite"/>
    </source>
</evidence>
<dbReference type="Pfam" id="PF03188">
    <property type="entry name" value="Cytochrom_B561"/>
    <property type="match status" value="1"/>
</dbReference>
<dbReference type="PANTHER" id="PTHR10106:SF0">
    <property type="entry name" value="LD36721P"/>
    <property type="match status" value="1"/>
</dbReference>
<keyword evidence="9" id="KW-0408">Iron</keyword>
<dbReference type="SMART" id="SM00665">
    <property type="entry name" value="B561"/>
    <property type="match status" value="1"/>
</dbReference>
<evidence type="ECO:0000259" key="14">
    <source>
        <dbReference type="PROSITE" id="PS50939"/>
    </source>
</evidence>
<feature type="chain" id="PRO_5008914165" evidence="13">
    <location>
        <begin position="30"/>
        <end position="222"/>
    </location>
</feature>
<dbReference type="GO" id="GO:0016491">
    <property type="term" value="F:oxidoreductase activity"/>
    <property type="evidence" value="ECO:0007669"/>
    <property type="project" value="InterPro"/>
</dbReference>
<evidence type="ECO:0000256" key="3">
    <source>
        <dbReference type="ARBA" id="ARBA00022448"/>
    </source>
</evidence>
<evidence type="ECO:0000256" key="8">
    <source>
        <dbReference type="ARBA" id="ARBA00022989"/>
    </source>
</evidence>
<keyword evidence="7" id="KW-0249">Electron transport</keyword>
<evidence type="ECO:0000256" key="4">
    <source>
        <dbReference type="ARBA" id="ARBA00022617"/>
    </source>
</evidence>
<evidence type="ECO:0000256" key="6">
    <source>
        <dbReference type="ARBA" id="ARBA00022723"/>
    </source>
</evidence>
<dbReference type="VEuPathDB" id="ToxoDB:LOC34620662"/>
<evidence type="ECO:0000313" key="16">
    <source>
        <dbReference type="Proteomes" id="UP000095192"/>
    </source>
</evidence>
<comment type="cofactor">
    <cofactor evidence="1">
        <name>heme b</name>
        <dbReference type="ChEBI" id="CHEBI:60344"/>
    </cofactor>
</comment>
<evidence type="ECO:0000256" key="9">
    <source>
        <dbReference type="ARBA" id="ARBA00023004"/>
    </source>
</evidence>
<feature type="transmembrane region" description="Helical" evidence="12">
    <location>
        <begin position="86"/>
        <end position="106"/>
    </location>
</feature>
<evidence type="ECO:0000256" key="7">
    <source>
        <dbReference type="ARBA" id="ARBA00022982"/>
    </source>
</evidence>
<dbReference type="VEuPathDB" id="ToxoDB:cyc_04076"/>
<evidence type="ECO:0000256" key="13">
    <source>
        <dbReference type="SAM" id="SignalP"/>
    </source>
</evidence>
<proteinExistence type="predicted"/>
<evidence type="ECO:0000256" key="2">
    <source>
        <dbReference type="ARBA" id="ARBA00004141"/>
    </source>
</evidence>
<organism evidence="15 16">
    <name type="scientific">Cyclospora cayetanensis</name>
    <dbReference type="NCBI Taxonomy" id="88456"/>
    <lineage>
        <taxon>Eukaryota</taxon>
        <taxon>Sar</taxon>
        <taxon>Alveolata</taxon>
        <taxon>Apicomplexa</taxon>
        <taxon>Conoidasida</taxon>
        <taxon>Coccidia</taxon>
        <taxon>Eucoccidiorida</taxon>
        <taxon>Eimeriorina</taxon>
        <taxon>Eimeriidae</taxon>
        <taxon>Cyclospora</taxon>
    </lineage>
</organism>
<feature type="transmembrane region" description="Helical" evidence="12">
    <location>
        <begin position="53"/>
        <end position="74"/>
    </location>
</feature>
<dbReference type="GO" id="GO:0016020">
    <property type="term" value="C:membrane"/>
    <property type="evidence" value="ECO:0007669"/>
    <property type="project" value="UniProtKB-SubCell"/>
</dbReference>
<dbReference type="Proteomes" id="UP000095192">
    <property type="component" value="Unassembled WGS sequence"/>
</dbReference>
<dbReference type="PANTHER" id="PTHR10106">
    <property type="entry name" value="CYTOCHROME B561-RELATED"/>
    <property type="match status" value="1"/>
</dbReference>
<keyword evidence="10 12" id="KW-0472">Membrane</keyword>
<keyword evidence="16" id="KW-1185">Reference proteome</keyword>
<sequence>MERDTPTRVFLLFTQVCILVLAGAQLALCLQPEWGNGFSVYDIASAEFFNLHPLLNVLAFGVAMTESLISFQGFGLRHGVAKTLHALLQLASLILGIAAFSIVVAYHNANSYPNFYSVHSWIGLTVYVFAWTQFLGGLFIFWLPGLAPPALKAAFLRYHKVLGVLGADRTTSAGCEASRPGDPSCATPFPPPGTADTGFMGAENQPSAQLRRNKAPSNRPVN</sequence>
<keyword evidence="13" id="KW-0732">Signal</keyword>
<gene>
    <name evidence="15" type="ORF">cyc_04076</name>
</gene>
<evidence type="ECO:0000313" key="15">
    <source>
        <dbReference type="EMBL" id="OEH78615.1"/>
    </source>
</evidence>
<feature type="domain" description="Cytochrome b561" evidence="14">
    <location>
        <begin position="15"/>
        <end position="222"/>
    </location>
</feature>
<dbReference type="CDD" id="cd08554">
    <property type="entry name" value="Cyt_b561"/>
    <property type="match status" value="1"/>
</dbReference>
<dbReference type="EMBL" id="JROU02000667">
    <property type="protein sequence ID" value="OEH78615.1"/>
    <property type="molecule type" value="Genomic_DNA"/>
</dbReference>
<feature type="compositionally biased region" description="Polar residues" evidence="11">
    <location>
        <begin position="204"/>
        <end position="222"/>
    </location>
</feature>
<accession>A0A1D3D599</accession>
<dbReference type="InterPro" id="IPR043205">
    <property type="entry name" value="CYB561/CYBRD1-like"/>
</dbReference>
<evidence type="ECO:0000256" key="12">
    <source>
        <dbReference type="SAM" id="Phobius"/>
    </source>
</evidence>
<keyword evidence="4" id="KW-0349">Heme</keyword>
<dbReference type="GO" id="GO:0046872">
    <property type="term" value="F:metal ion binding"/>
    <property type="evidence" value="ECO:0007669"/>
    <property type="project" value="UniProtKB-KW"/>
</dbReference>
<dbReference type="InterPro" id="IPR006593">
    <property type="entry name" value="Cyt_b561/ferric_Rdtase_TM"/>
</dbReference>
<evidence type="ECO:0000256" key="5">
    <source>
        <dbReference type="ARBA" id="ARBA00022692"/>
    </source>
</evidence>
<feature type="signal peptide" evidence="13">
    <location>
        <begin position="1"/>
        <end position="29"/>
    </location>
</feature>
<keyword evidence="5 12" id="KW-0812">Transmembrane</keyword>
<dbReference type="InParanoid" id="A0A1D3D599"/>
<evidence type="ECO:0000256" key="10">
    <source>
        <dbReference type="ARBA" id="ARBA00023136"/>
    </source>
</evidence>
<protein>
    <submittedName>
        <fullName evidence="15">Cytochrome b reductase related protein</fullName>
    </submittedName>
</protein>
<keyword evidence="8 12" id="KW-1133">Transmembrane helix</keyword>
<dbReference type="AlphaFoldDB" id="A0A1D3D599"/>
<feature type="transmembrane region" description="Helical" evidence="12">
    <location>
        <begin position="118"/>
        <end position="143"/>
    </location>
</feature>
<keyword evidence="3" id="KW-0813">Transport</keyword>
<dbReference type="Gene3D" id="1.20.120.1770">
    <property type="match status" value="1"/>
</dbReference>